<organism evidence="2 3">
    <name type="scientific">[Clostridium] citroniae WAL-19142</name>
    <dbReference type="NCBI Taxonomy" id="742734"/>
    <lineage>
        <taxon>Bacteria</taxon>
        <taxon>Bacillati</taxon>
        <taxon>Bacillota</taxon>
        <taxon>Clostridia</taxon>
        <taxon>Lachnospirales</taxon>
        <taxon>Lachnospiraceae</taxon>
        <taxon>Enterocloster</taxon>
    </lineage>
</organism>
<comment type="caution">
    <text evidence="2">The sequence shown here is derived from an EMBL/GenBank/DDBJ whole genome shotgun (WGS) entry which is preliminary data.</text>
</comment>
<dbReference type="RefSeq" id="WP_048931203.1">
    <property type="nucleotide sequence ID" value="NZ_KQ235887.1"/>
</dbReference>
<dbReference type="PATRIC" id="fig|742734.4.peg.5738"/>
<keyword evidence="1" id="KW-0472">Membrane</keyword>
<keyword evidence="1" id="KW-1133">Transmembrane helix</keyword>
<dbReference type="OrthoDB" id="1987646at2"/>
<evidence type="ECO:0000256" key="1">
    <source>
        <dbReference type="SAM" id="Phobius"/>
    </source>
</evidence>
<evidence type="ECO:0000313" key="3">
    <source>
        <dbReference type="Proteomes" id="UP000037392"/>
    </source>
</evidence>
<gene>
    <name evidence="2" type="ORF">HMPREF9470_05364</name>
</gene>
<keyword evidence="1" id="KW-0812">Transmembrane</keyword>
<dbReference type="AlphaFoldDB" id="A0A0J9BI15"/>
<accession>A0A0J9BI15</accession>
<dbReference type="EMBL" id="ADLK01000053">
    <property type="protein sequence ID" value="KMW11934.1"/>
    <property type="molecule type" value="Genomic_DNA"/>
</dbReference>
<sequence length="162" mass="18422">MWLSQLFIDNPINFEKRCRSRIITGILFALLGAAALGMAFISKSHVFVLYLEPGYREYIPGFYGGTGVGLMAAGIITVMRNMRYLKDPELRKARKIYETDERNRLLGLRCWAYTGYTVMILLYIGILVSGFISLTVSRTLMAVIACYGVILVIFRRMLQKAM</sequence>
<feature type="transmembrane region" description="Helical" evidence="1">
    <location>
        <begin position="21"/>
        <end position="41"/>
    </location>
</feature>
<reference evidence="2 3" key="1">
    <citation type="submission" date="2011-04" db="EMBL/GenBank/DDBJ databases">
        <title>The Genome Sequence of Clostridium citroniae WAL-19142.</title>
        <authorList>
            <consortium name="The Broad Institute Genome Sequencing Platform"/>
            <person name="Earl A."/>
            <person name="Ward D."/>
            <person name="Feldgarden M."/>
            <person name="Gevers D."/>
            <person name="Warren Y.A."/>
            <person name="Tyrrell K.L."/>
            <person name="Citron D.M."/>
            <person name="Goldstein E.J."/>
            <person name="Daigneault M."/>
            <person name="Allen-Vercoe E."/>
            <person name="Young S.K."/>
            <person name="Zeng Q."/>
            <person name="Gargeya S."/>
            <person name="Fitzgerald M."/>
            <person name="Haas B."/>
            <person name="Abouelleil A."/>
            <person name="Alvarado L."/>
            <person name="Arachchi H.M."/>
            <person name="Berlin A."/>
            <person name="Brown A."/>
            <person name="Chapman S.B."/>
            <person name="Chen Z."/>
            <person name="Dunbar C."/>
            <person name="Freedman E."/>
            <person name="Gearin G."/>
            <person name="Gellesch M."/>
            <person name="Goldberg J."/>
            <person name="Griggs A."/>
            <person name="Gujja S."/>
            <person name="Heilman E.R."/>
            <person name="Heiman D."/>
            <person name="Howarth C."/>
            <person name="Larson L."/>
            <person name="Lui A."/>
            <person name="MacDonald P.J."/>
            <person name="Mehta T."/>
            <person name="Montmayeur A."/>
            <person name="Murphy C."/>
            <person name="Neiman D."/>
            <person name="Pearson M."/>
            <person name="Priest M."/>
            <person name="Roberts A."/>
            <person name="Saif S."/>
            <person name="Shea T."/>
            <person name="Shenoy N."/>
            <person name="Sisk P."/>
            <person name="Stolte C."/>
            <person name="Sykes S."/>
            <person name="White J."/>
            <person name="Yandava C."/>
            <person name="Wortman J."/>
            <person name="Nusbaum C."/>
            <person name="Birren B."/>
        </authorList>
    </citation>
    <scope>NUCLEOTIDE SEQUENCE [LARGE SCALE GENOMIC DNA]</scope>
    <source>
        <strain evidence="2 3">WAL-19142</strain>
    </source>
</reference>
<name>A0A0J9BI15_9FIRM</name>
<dbReference type="Proteomes" id="UP000037392">
    <property type="component" value="Unassembled WGS sequence"/>
</dbReference>
<feature type="transmembrane region" description="Helical" evidence="1">
    <location>
        <begin position="61"/>
        <end position="82"/>
    </location>
</feature>
<proteinExistence type="predicted"/>
<dbReference type="GeneID" id="93166436"/>
<evidence type="ECO:0000313" key="2">
    <source>
        <dbReference type="EMBL" id="KMW11934.1"/>
    </source>
</evidence>
<feature type="transmembrane region" description="Helical" evidence="1">
    <location>
        <begin position="110"/>
        <end position="134"/>
    </location>
</feature>
<protein>
    <submittedName>
        <fullName evidence="2">Uncharacterized protein</fullName>
    </submittedName>
</protein>
<feature type="transmembrane region" description="Helical" evidence="1">
    <location>
        <begin position="140"/>
        <end position="158"/>
    </location>
</feature>